<sequence length="597" mass="63021">MRSAYKRTLSVAAIAAVLAAPAFTQQSLLPDIFDEPPAPETAAPSAMPAAEPATPSPLDQAAEEAGPAETGPPAVVAALPPAPPDPLDTAPKSVRDMSRAGPLTPARGGYGPQTFAGSHGGFMAAMMRRLDAPPASRWAHIVLRRALLSHVETPREIRDADWVAERALLLLKMGEVDGAKLLIDGLPVDAFTPRLYQVASQVHVAAADIPALCPLETTAQVISKDDFWLLMAAVCSGLEGDEGTSATLFNRLRRAEQASDFDILLAERVTSLAGGVGRAANIDWEDDKRLNAYRVGMATAAELEIPAEAWADAPVAASGWAFRSAQTPVAQRAAAAIPAASAGIVSAREMAAISALQAARAKDGEVPKSVLSMRAAYAGRTPTERITAMREIWDAAETPTERHAALIATGPAAARIEPSSALAKEAPALIESMLSAGRYNQALAWWPVLSAADDPLKLEGWAMLVLADRGGVVPLEPNLFRAAYRTLAEEDETRARAGIGSILSSLAGLGRISGGKWSSLFEDFGVDSREDIHTEALARAAKKGRRGEVAVLSAIGLQGGWSGVRPRDVRPILDAWRQVGLGDEARMLAVEAYLRRV</sequence>
<proteinExistence type="predicted"/>
<feature type="signal peptide" evidence="2">
    <location>
        <begin position="1"/>
        <end position="24"/>
    </location>
</feature>
<keyword evidence="4" id="KW-1185">Reference proteome</keyword>
<evidence type="ECO:0000313" key="4">
    <source>
        <dbReference type="Proteomes" id="UP000722336"/>
    </source>
</evidence>
<evidence type="ECO:0008006" key="5">
    <source>
        <dbReference type="Google" id="ProtNLM"/>
    </source>
</evidence>
<feature type="region of interest" description="Disordered" evidence="1">
    <location>
        <begin position="30"/>
        <end position="92"/>
    </location>
</feature>
<feature type="compositionally biased region" description="Low complexity" evidence="1">
    <location>
        <begin position="40"/>
        <end position="79"/>
    </location>
</feature>
<evidence type="ECO:0000313" key="3">
    <source>
        <dbReference type="EMBL" id="MBV7257521.1"/>
    </source>
</evidence>
<dbReference type="RefSeq" id="WP_218446370.1">
    <property type="nucleotide sequence ID" value="NZ_JAGSPA010000004.1"/>
</dbReference>
<gene>
    <name evidence="3" type="ORF">KCG44_12070</name>
</gene>
<evidence type="ECO:0000256" key="2">
    <source>
        <dbReference type="SAM" id="SignalP"/>
    </source>
</evidence>
<name>A0ABS6SHX9_9SPHN</name>
<comment type="caution">
    <text evidence="3">The sequence shown here is derived from an EMBL/GenBank/DDBJ whole genome shotgun (WGS) entry which is preliminary data.</text>
</comment>
<dbReference type="Proteomes" id="UP000722336">
    <property type="component" value="Unassembled WGS sequence"/>
</dbReference>
<evidence type="ECO:0000256" key="1">
    <source>
        <dbReference type="SAM" id="MobiDB-lite"/>
    </source>
</evidence>
<dbReference type="EMBL" id="JAGSPA010000004">
    <property type="protein sequence ID" value="MBV7257521.1"/>
    <property type="molecule type" value="Genomic_DNA"/>
</dbReference>
<protein>
    <recommendedName>
        <fullName evidence="5">Antifreeze glycopeptide polyprotein</fullName>
    </recommendedName>
</protein>
<keyword evidence="2" id="KW-0732">Signal</keyword>
<organism evidence="3 4">
    <name type="scientific">Pacificimonas pallii</name>
    <dbReference type="NCBI Taxonomy" id="2827236"/>
    <lineage>
        <taxon>Bacteria</taxon>
        <taxon>Pseudomonadati</taxon>
        <taxon>Pseudomonadota</taxon>
        <taxon>Alphaproteobacteria</taxon>
        <taxon>Sphingomonadales</taxon>
        <taxon>Sphingosinicellaceae</taxon>
        <taxon>Pacificimonas</taxon>
    </lineage>
</organism>
<feature type="chain" id="PRO_5046504232" description="Antifreeze glycopeptide polyprotein" evidence="2">
    <location>
        <begin position="25"/>
        <end position="597"/>
    </location>
</feature>
<reference evidence="3 4" key="1">
    <citation type="submission" date="2021-04" db="EMBL/GenBank/DDBJ databases">
        <authorList>
            <person name="Pira H."/>
            <person name="Risdian C."/>
            <person name="Wink J."/>
        </authorList>
    </citation>
    <scope>NUCLEOTIDE SEQUENCE [LARGE SCALE GENOMIC DNA]</scope>
    <source>
        <strain evidence="3 4">WHA3</strain>
    </source>
</reference>
<accession>A0ABS6SHX9</accession>